<organism evidence="1 2">
    <name type="scientific">Paenibacillus contaminans</name>
    <dbReference type="NCBI Taxonomy" id="450362"/>
    <lineage>
        <taxon>Bacteria</taxon>
        <taxon>Bacillati</taxon>
        <taxon>Bacillota</taxon>
        <taxon>Bacilli</taxon>
        <taxon>Bacillales</taxon>
        <taxon>Paenibacillaceae</taxon>
        <taxon>Paenibacillus</taxon>
    </lineage>
</organism>
<keyword evidence="2" id="KW-1185">Reference proteome</keyword>
<proteinExistence type="predicted"/>
<comment type="caution">
    <text evidence="1">The sequence shown here is derived from an EMBL/GenBank/DDBJ whole genome shotgun (WGS) entry which is preliminary data.</text>
</comment>
<dbReference type="AlphaFoldDB" id="A0A329MV85"/>
<sequence>MDWNDRLSILKELEIKCYSVCFYLLQCEKQACRAAQHVLLRLAQSDSFFHADPQTRQRILRSESMKCSLTIKEKQCHTASLQ</sequence>
<evidence type="ECO:0000313" key="1">
    <source>
        <dbReference type="EMBL" id="RAV23224.1"/>
    </source>
</evidence>
<gene>
    <name evidence="1" type="ORF">DQG23_03260</name>
</gene>
<evidence type="ECO:0000313" key="2">
    <source>
        <dbReference type="Proteomes" id="UP000250369"/>
    </source>
</evidence>
<protein>
    <submittedName>
        <fullName evidence="1">Uncharacterized protein</fullName>
    </submittedName>
</protein>
<name>A0A329MV85_9BACL</name>
<dbReference type="Proteomes" id="UP000250369">
    <property type="component" value="Unassembled WGS sequence"/>
</dbReference>
<reference evidence="1 2" key="1">
    <citation type="journal article" date="2009" name="Int. J. Syst. Evol. Microbiol.">
        <title>Paenibacillus contaminans sp. nov., isolated from a contaminated laboratory plate.</title>
        <authorList>
            <person name="Chou J.H."/>
            <person name="Lee J.H."/>
            <person name="Lin M.C."/>
            <person name="Chang P.S."/>
            <person name="Arun A.B."/>
            <person name="Young C.C."/>
            <person name="Chen W.M."/>
        </authorList>
    </citation>
    <scope>NUCLEOTIDE SEQUENCE [LARGE SCALE GENOMIC DNA]</scope>
    <source>
        <strain evidence="1 2">CKOBP-6</strain>
    </source>
</reference>
<dbReference type="EMBL" id="QMFB01000001">
    <property type="protein sequence ID" value="RAV23224.1"/>
    <property type="molecule type" value="Genomic_DNA"/>
</dbReference>
<accession>A0A329MV85</accession>